<gene>
    <name evidence="1" type="ORF">ALC53_11984</name>
</gene>
<keyword evidence="2" id="KW-1185">Reference proteome</keyword>
<evidence type="ECO:0000313" key="2">
    <source>
        <dbReference type="Proteomes" id="UP000078540"/>
    </source>
</evidence>
<dbReference type="Proteomes" id="UP000078540">
    <property type="component" value="Unassembled WGS sequence"/>
</dbReference>
<proteinExistence type="predicted"/>
<protein>
    <submittedName>
        <fullName evidence="1">Uncharacterized protein</fullName>
    </submittedName>
</protein>
<accession>A0A195B020</accession>
<dbReference type="STRING" id="520822.A0A195B020"/>
<dbReference type="AlphaFoldDB" id="A0A195B020"/>
<organism evidence="1 2">
    <name type="scientific">Atta colombica</name>
    <dbReference type="NCBI Taxonomy" id="520822"/>
    <lineage>
        <taxon>Eukaryota</taxon>
        <taxon>Metazoa</taxon>
        <taxon>Ecdysozoa</taxon>
        <taxon>Arthropoda</taxon>
        <taxon>Hexapoda</taxon>
        <taxon>Insecta</taxon>
        <taxon>Pterygota</taxon>
        <taxon>Neoptera</taxon>
        <taxon>Endopterygota</taxon>
        <taxon>Hymenoptera</taxon>
        <taxon>Apocrita</taxon>
        <taxon>Aculeata</taxon>
        <taxon>Formicoidea</taxon>
        <taxon>Formicidae</taxon>
        <taxon>Myrmicinae</taxon>
        <taxon>Atta</taxon>
    </lineage>
</organism>
<evidence type="ECO:0000313" key="1">
    <source>
        <dbReference type="EMBL" id="KYM77642.1"/>
    </source>
</evidence>
<name>A0A195B020_9HYME</name>
<reference evidence="1 2" key="1">
    <citation type="submission" date="2015-09" db="EMBL/GenBank/DDBJ databases">
        <title>Atta colombica WGS genome.</title>
        <authorList>
            <person name="Nygaard S."/>
            <person name="Hu H."/>
            <person name="Boomsma J."/>
            <person name="Zhang G."/>
        </authorList>
    </citation>
    <scope>NUCLEOTIDE SEQUENCE [LARGE SCALE GENOMIC DNA]</scope>
    <source>
        <strain evidence="1">Treedump-2</strain>
        <tissue evidence="1">Whole body</tissue>
    </source>
</reference>
<dbReference type="EMBL" id="KQ976694">
    <property type="protein sequence ID" value="KYM77642.1"/>
    <property type="molecule type" value="Genomic_DNA"/>
</dbReference>
<sequence length="106" mass="12460">MIWNTLSRCQIYSSVNINPNIEKQVEQDETRTLENLQRKSSVMLNKFFNTALPVDSNSRQNWSKSKYEEVSFQGRVVKTLFYSSQRQQPARQSGIQGYINATYMQR</sequence>